<protein>
    <submittedName>
        <fullName evidence="1">Uncharacterized protein</fullName>
    </submittedName>
</protein>
<dbReference type="AlphaFoldDB" id="A0A1U2EU97"/>
<accession>A0A1U2EU97</accession>
<dbReference type="EMBL" id="FVGW01000015">
    <property type="protein sequence ID" value="SKM80575.1"/>
    <property type="molecule type" value="Genomic_DNA"/>
</dbReference>
<sequence>MSVSASAGDPVGFRASGDVTLAGYRPISSERLLIPGVANLRFIVFGPWLMR</sequence>
<name>A0A1U2EU97_9MYCO</name>
<reference evidence="1 2" key="1">
    <citation type="submission" date="2016-11" db="EMBL/GenBank/DDBJ databases">
        <authorList>
            <consortium name="Pathogen Informatics"/>
        </authorList>
    </citation>
    <scope>NUCLEOTIDE SEQUENCE [LARGE SCALE GENOMIC DNA]</scope>
    <source>
        <strain evidence="1 2">911</strain>
    </source>
</reference>
<evidence type="ECO:0000313" key="1">
    <source>
        <dbReference type="EMBL" id="SKM80575.1"/>
    </source>
</evidence>
<dbReference type="Proteomes" id="UP000190074">
    <property type="component" value="Unassembled WGS sequence"/>
</dbReference>
<proteinExistence type="predicted"/>
<gene>
    <name evidence="1" type="ORF">SAMEA2259716_05131</name>
</gene>
<evidence type="ECO:0000313" key="2">
    <source>
        <dbReference type="Proteomes" id="UP000190074"/>
    </source>
</evidence>
<organism evidence="1 2">
    <name type="scientific">Mycobacteroides abscessus subsp. massiliense</name>
    <dbReference type="NCBI Taxonomy" id="1962118"/>
    <lineage>
        <taxon>Bacteria</taxon>
        <taxon>Bacillati</taxon>
        <taxon>Actinomycetota</taxon>
        <taxon>Actinomycetes</taxon>
        <taxon>Mycobacteriales</taxon>
        <taxon>Mycobacteriaceae</taxon>
        <taxon>Mycobacteroides</taxon>
        <taxon>Mycobacteroides abscessus</taxon>
    </lineage>
</organism>